<name>A0ABQ7GA26_DUNSA</name>
<feature type="region of interest" description="Disordered" evidence="1">
    <location>
        <begin position="166"/>
        <end position="223"/>
    </location>
</feature>
<proteinExistence type="predicted"/>
<comment type="caution">
    <text evidence="3">The sequence shown here is derived from an EMBL/GenBank/DDBJ whole genome shotgun (WGS) entry which is preliminary data.</text>
</comment>
<evidence type="ECO:0000256" key="1">
    <source>
        <dbReference type="SAM" id="MobiDB-lite"/>
    </source>
</evidence>
<accession>A0ABQ7GA26</accession>
<evidence type="ECO:0000259" key="2">
    <source>
        <dbReference type="Pfam" id="PF01494"/>
    </source>
</evidence>
<feature type="compositionally biased region" description="Polar residues" evidence="1">
    <location>
        <begin position="166"/>
        <end position="176"/>
    </location>
</feature>
<feature type="region of interest" description="Disordered" evidence="1">
    <location>
        <begin position="275"/>
        <end position="297"/>
    </location>
</feature>
<evidence type="ECO:0000313" key="4">
    <source>
        <dbReference type="Proteomes" id="UP000815325"/>
    </source>
</evidence>
<gene>
    <name evidence="3" type="ORF">DUNSADRAFT_13132</name>
</gene>
<dbReference type="Gene3D" id="3.50.50.60">
    <property type="entry name" value="FAD/NAD(P)-binding domain"/>
    <property type="match status" value="2"/>
</dbReference>
<dbReference type="Proteomes" id="UP000815325">
    <property type="component" value="Unassembled WGS sequence"/>
</dbReference>
<dbReference type="SUPFAM" id="SSF51905">
    <property type="entry name" value="FAD/NAD(P)-binding domain"/>
    <property type="match status" value="1"/>
</dbReference>
<feature type="region of interest" description="Disordered" evidence="1">
    <location>
        <begin position="441"/>
        <end position="461"/>
    </location>
</feature>
<evidence type="ECO:0000313" key="3">
    <source>
        <dbReference type="EMBL" id="KAF5831457.1"/>
    </source>
</evidence>
<dbReference type="PANTHER" id="PTHR46496:SF4">
    <property type="entry name" value="ZEAXANTHIN EPOXIDASE"/>
    <property type="match status" value="1"/>
</dbReference>
<feature type="compositionally biased region" description="Pro residues" evidence="1">
    <location>
        <begin position="451"/>
        <end position="461"/>
    </location>
</feature>
<dbReference type="EMBL" id="MU069948">
    <property type="protein sequence ID" value="KAF5831457.1"/>
    <property type="molecule type" value="Genomic_DNA"/>
</dbReference>
<dbReference type="PANTHER" id="PTHR46496">
    <property type="match status" value="1"/>
</dbReference>
<feature type="domain" description="FAD-binding" evidence="2">
    <location>
        <begin position="298"/>
        <end position="335"/>
    </location>
</feature>
<reference evidence="3" key="1">
    <citation type="submission" date="2017-08" db="EMBL/GenBank/DDBJ databases">
        <authorList>
            <person name="Polle J.E."/>
            <person name="Barry K."/>
            <person name="Cushman J."/>
            <person name="Schmutz J."/>
            <person name="Tran D."/>
            <person name="Hathwaick L.T."/>
            <person name="Yim W.C."/>
            <person name="Jenkins J."/>
            <person name="Mckie-Krisberg Z.M."/>
            <person name="Prochnik S."/>
            <person name="Lindquist E."/>
            <person name="Dockter R.B."/>
            <person name="Adam C."/>
            <person name="Molina H."/>
            <person name="Bunkerborg J."/>
            <person name="Jin E."/>
            <person name="Buchheim M."/>
            <person name="Magnuson J."/>
        </authorList>
    </citation>
    <scope>NUCLEOTIDE SEQUENCE</scope>
    <source>
        <strain evidence="3">CCAP 19/18</strain>
    </source>
</reference>
<protein>
    <recommendedName>
        <fullName evidence="2">FAD-binding domain-containing protein</fullName>
    </recommendedName>
</protein>
<dbReference type="InterPro" id="IPR036188">
    <property type="entry name" value="FAD/NAD-bd_sf"/>
</dbReference>
<organism evidence="3 4">
    <name type="scientific">Dunaliella salina</name>
    <name type="common">Green alga</name>
    <name type="synonym">Protococcus salinus</name>
    <dbReference type="NCBI Taxonomy" id="3046"/>
    <lineage>
        <taxon>Eukaryota</taxon>
        <taxon>Viridiplantae</taxon>
        <taxon>Chlorophyta</taxon>
        <taxon>core chlorophytes</taxon>
        <taxon>Chlorophyceae</taxon>
        <taxon>CS clade</taxon>
        <taxon>Chlamydomonadales</taxon>
        <taxon>Dunaliellaceae</taxon>
        <taxon>Dunaliella</taxon>
    </lineage>
</organism>
<dbReference type="InterPro" id="IPR002938">
    <property type="entry name" value="FAD-bd"/>
</dbReference>
<sequence length="461" mass="49998">MRVEIRTKDSEPQVTTTDPPTKLMTFRWAKVQNVLASIVEPARVHCGYRVLSYSEVPDNEGGGVFLHFKDKPDVMARFAVAADGMKSPLRAVMLPQDPGPRYLGHMNFNALLYNPGGQETVDAHLPGQLKVFTDVPMGLFGVSCYVIDAGGDTTFWQVRIRSEQPSFTGAPASNGTACPAANDLAPPSSQQQGAPTPWEPSPDGKRGEPAKGPQSDMPYLVGGGLGVPGSKARVLDILDKAGYQDVIRVVQATPETSIFERAILDRIPLDELPPWGDLQGSNAGNPEKSRSPLASPGNRVVLLGDALHAVHPGPGQGARSAFEDAHQLANILEAHRQELSSWKPPNALEPCATSDDSCSEKGNDAEGLAHVVADYTSARLVRVCRMQRMAAEGCGLPHIREHARNAGMARCPNCPVPSTPEETRKRWQEFSRWFEMYPEHPNGDPESTYWKPPPTAPIAVQ</sequence>
<dbReference type="Pfam" id="PF01494">
    <property type="entry name" value="FAD_binding_3"/>
    <property type="match status" value="1"/>
</dbReference>
<keyword evidence="4" id="KW-1185">Reference proteome</keyword>